<dbReference type="GO" id="GO:0005509">
    <property type="term" value="F:calcium ion binding"/>
    <property type="evidence" value="ECO:0007669"/>
    <property type="project" value="InterPro"/>
</dbReference>
<comment type="similarity">
    <text evidence="7">Belongs to the phospholipase A2 family.</text>
</comment>
<keyword evidence="3 8" id="KW-0964">Secreted</keyword>
<name>A0A443QVZ8_9ACAR</name>
<evidence type="ECO:0000256" key="3">
    <source>
        <dbReference type="ARBA" id="ARBA00022525"/>
    </source>
</evidence>
<evidence type="ECO:0000256" key="8">
    <source>
        <dbReference type="RuleBase" id="RU361236"/>
    </source>
</evidence>
<evidence type="ECO:0000313" key="12">
    <source>
        <dbReference type="Proteomes" id="UP000285301"/>
    </source>
</evidence>
<dbReference type="CDD" id="cd00125">
    <property type="entry name" value="PLA2c"/>
    <property type="match status" value="1"/>
</dbReference>
<dbReference type="GO" id="GO:0006644">
    <property type="term" value="P:phospholipid metabolic process"/>
    <property type="evidence" value="ECO:0007669"/>
    <property type="project" value="InterPro"/>
</dbReference>
<dbReference type="Proteomes" id="UP000285301">
    <property type="component" value="Unassembled WGS sequence"/>
</dbReference>
<protein>
    <recommendedName>
        <fullName evidence="8">Phospholipase A2</fullName>
        <ecNumber evidence="8">3.1.1.4</ecNumber>
    </recommendedName>
</protein>
<feature type="active site" evidence="4">
    <location>
        <position position="129"/>
    </location>
</feature>
<evidence type="ECO:0000256" key="7">
    <source>
        <dbReference type="RuleBase" id="RU003654"/>
    </source>
</evidence>
<feature type="active site" evidence="4">
    <location>
        <position position="78"/>
    </location>
</feature>
<evidence type="ECO:0000313" key="11">
    <source>
        <dbReference type="EMBL" id="RWS07214.1"/>
    </source>
</evidence>
<keyword evidence="5 8" id="KW-0106">Calcium</keyword>
<feature type="disulfide bond" evidence="6">
    <location>
        <begin position="81"/>
        <end position="128"/>
    </location>
</feature>
<keyword evidence="12" id="KW-1185">Reference proteome</keyword>
<dbReference type="Pfam" id="PF00068">
    <property type="entry name" value="Phospholip_A2_1"/>
    <property type="match status" value="1"/>
</dbReference>
<keyword evidence="8" id="KW-0732">Signal</keyword>
<dbReference type="EC" id="3.1.1.4" evidence="8"/>
<dbReference type="InterPro" id="IPR036444">
    <property type="entry name" value="PLipase_A2_dom_sf"/>
</dbReference>
<dbReference type="PANTHER" id="PTHR11716">
    <property type="entry name" value="PHOSPHOLIPASE A2 FAMILY MEMBER"/>
    <property type="match status" value="1"/>
</dbReference>
<evidence type="ECO:0000256" key="6">
    <source>
        <dbReference type="PIRSR" id="PIRSR601211-3"/>
    </source>
</evidence>
<evidence type="ECO:0000256" key="1">
    <source>
        <dbReference type="ARBA" id="ARBA00001604"/>
    </source>
</evidence>
<dbReference type="GO" id="GO:0004623">
    <property type="term" value="F:phospholipase A2 activity"/>
    <property type="evidence" value="ECO:0007669"/>
    <property type="project" value="UniProtKB-EC"/>
</dbReference>
<feature type="binding site" evidence="5">
    <location>
        <position position="63"/>
    </location>
    <ligand>
        <name>Ca(2+)</name>
        <dbReference type="ChEBI" id="CHEBI:29108"/>
    </ligand>
</feature>
<keyword evidence="8" id="KW-0378">Hydrolase</keyword>
<reference evidence="10" key="2">
    <citation type="submission" date="2018-11" db="EMBL/GenBank/DDBJ databases">
        <title>Trombidioid mite genomics.</title>
        <authorList>
            <person name="Dong X."/>
        </authorList>
    </citation>
    <scope>NUCLEOTIDE SEQUENCE</scope>
    <source>
        <strain evidence="10">UoL-WK</strain>
    </source>
</reference>
<dbReference type="EMBL" id="NCKU01003600">
    <property type="protein sequence ID" value="RWS07214.1"/>
    <property type="molecule type" value="Genomic_DNA"/>
</dbReference>
<proteinExistence type="inferred from homology"/>
<comment type="subcellular location">
    <subcellularLocation>
        <location evidence="2 8">Secreted</location>
    </subcellularLocation>
</comment>
<dbReference type="OrthoDB" id="5841574at2759"/>
<keyword evidence="8" id="KW-0443">Lipid metabolism</keyword>
<organism evidence="10 12">
    <name type="scientific">Dinothrombium tinctorium</name>
    <dbReference type="NCBI Taxonomy" id="1965070"/>
    <lineage>
        <taxon>Eukaryota</taxon>
        <taxon>Metazoa</taxon>
        <taxon>Ecdysozoa</taxon>
        <taxon>Arthropoda</taxon>
        <taxon>Chelicerata</taxon>
        <taxon>Arachnida</taxon>
        <taxon>Acari</taxon>
        <taxon>Acariformes</taxon>
        <taxon>Trombidiformes</taxon>
        <taxon>Prostigmata</taxon>
        <taxon>Anystina</taxon>
        <taxon>Parasitengona</taxon>
        <taxon>Trombidioidea</taxon>
        <taxon>Trombidiidae</taxon>
        <taxon>Dinothrombium</taxon>
    </lineage>
</organism>
<dbReference type="AlphaFoldDB" id="A0A443QVZ8"/>
<sequence>MLIFVQLGFFVASDEVICETNVTSLYTKYHKRAKRSIFQLAGMIKCITGCDPMLYKGYGCYCGLHGQGVPVDVIDKKHDRCYDYSSCPHLLVYLMPYQWTCLRPGLGVCGTADYNSINEKCSYQLCECDRLFAQCIGQYECPRKKPECGISSMVYTFMGK</sequence>
<comment type="caution">
    <text evidence="10">The sequence shown here is derived from an EMBL/GenBank/DDBJ whole genome shotgun (WGS) entry which is preliminary data.</text>
</comment>
<keyword evidence="5" id="KW-0479">Metal-binding</keyword>
<dbReference type="Gene3D" id="1.20.90.10">
    <property type="entry name" value="Phospholipase A2 domain"/>
    <property type="match status" value="1"/>
</dbReference>
<dbReference type="PANTHER" id="PTHR11716:SF107">
    <property type="entry name" value="PHOSPHOLIPASE A2"/>
    <property type="match status" value="1"/>
</dbReference>
<comment type="catalytic activity">
    <reaction evidence="1 8">
        <text>a 1,2-diacyl-sn-glycero-3-phosphocholine + H2O = a 1-acyl-sn-glycero-3-phosphocholine + a fatty acid + H(+)</text>
        <dbReference type="Rhea" id="RHEA:15801"/>
        <dbReference type="ChEBI" id="CHEBI:15377"/>
        <dbReference type="ChEBI" id="CHEBI:15378"/>
        <dbReference type="ChEBI" id="CHEBI:28868"/>
        <dbReference type="ChEBI" id="CHEBI:57643"/>
        <dbReference type="ChEBI" id="CHEBI:58168"/>
        <dbReference type="EC" id="3.1.1.4"/>
    </reaction>
</comment>
<dbReference type="PRINTS" id="PR00389">
    <property type="entry name" value="PHPHLIPASEA2"/>
</dbReference>
<dbReference type="GO" id="GO:0016042">
    <property type="term" value="P:lipid catabolic process"/>
    <property type="evidence" value="ECO:0007669"/>
    <property type="project" value="InterPro"/>
</dbReference>
<evidence type="ECO:0000256" key="2">
    <source>
        <dbReference type="ARBA" id="ARBA00004613"/>
    </source>
</evidence>
<reference evidence="10 12" key="1">
    <citation type="journal article" date="2018" name="Gigascience">
        <title>Genomes of trombidid mites reveal novel predicted allergens and laterally-transferred genes associated with secondary metabolism.</title>
        <authorList>
            <person name="Dong X."/>
            <person name="Chaisiri K."/>
            <person name="Xia D."/>
            <person name="Armstrong S.D."/>
            <person name="Fang Y."/>
            <person name="Donnelly M.J."/>
            <person name="Kadowaki T."/>
            <person name="McGarry J.W."/>
            <person name="Darby A.C."/>
            <person name="Makepeace B.L."/>
        </authorList>
    </citation>
    <scope>NUCLEOTIDE SEQUENCE [LARGE SCALE GENOMIC DNA]</scope>
    <source>
        <strain evidence="10">UoL-WK</strain>
    </source>
</reference>
<feature type="signal peptide" evidence="8">
    <location>
        <begin position="1"/>
        <end position="18"/>
    </location>
</feature>
<comment type="cofactor">
    <cofactor evidence="5">
        <name>Ca(2+)</name>
        <dbReference type="ChEBI" id="CHEBI:29108"/>
    </cofactor>
    <text evidence="5">Binds 1 Ca(2+) ion per subunit.</text>
</comment>
<evidence type="ECO:0000256" key="5">
    <source>
        <dbReference type="PIRSR" id="PIRSR601211-2"/>
    </source>
</evidence>
<feature type="chain" id="PRO_5034139252" description="Phospholipase A2" evidence="8">
    <location>
        <begin position="19"/>
        <end position="160"/>
    </location>
</feature>
<dbReference type="STRING" id="1965070.A0A443QVZ8"/>
<dbReference type="SMART" id="SM00085">
    <property type="entry name" value="PA2c"/>
    <property type="match status" value="1"/>
</dbReference>
<evidence type="ECO:0000256" key="4">
    <source>
        <dbReference type="PIRSR" id="PIRSR601211-1"/>
    </source>
</evidence>
<dbReference type="GO" id="GO:0005576">
    <property type="term" value="C:extracellular region"/>
    <property type="evidence" value="ECO:0007669"/>
    <property type="project" value="UniProtKB-SubCell"/>
</dbReference>
<evidence type="ECO:0000313" key="10">
    <source>
        <dbReference type="EMBL" id="RWS07208.1"/>
    </source>
</evidence>
<accession>A0A443QVZ8</accession>
<dbReference type="EMBL" id="NCKU01003602">
    <property type="protein sequence ID" value="RWS07208.1"/>
    <property type="molecule type" value="Genomic_DNA"/>
</dbReference>
<gene>
    <name evidence="11" type="ORF">B4U79_00777</name>
    <name evidence="10" type="ORF">B4U79_11631</name>
</gene>
<evidence type="ECO:0000259" key="9">
    <source>
        <dbReference type="SMART" id="SM00085"/>
    </source>
</evidence>
<feature type="disulfide bond" evidence="6">
    <location>
        <begin position="109"/>
        <end position="126"/>
    </location>
</feature>
<feature type="domain" description="Phospholipase A2-like central" evidence="9">
    <location>
        <begin position="36"/>
        <end position="149"/>
    </location>
</feature>
<feature type="binding site" evidence="5">
    <location>
        <position position="61"/>
    </location>
    <ligand>
        <name>Ca(2+)</name>
        <dbReference type="ChEBI" id="CHEBI:29108"/>
    </ligand>
</feature>
<dbReference type="InterPro" id="IPR016090">
    <property type="entry name" value="PLA2-like_dom"/>
</dbReference>
<feature type="binding site" evidence="5">
    <location>
        <position position="79"/>
    </location>
    <ligand>
        <name>Ca(2+)</name>
        <dbReference type="ChEBI" id="CHEBI:29108"/>
    </ligand>
</feature>
<dbReference type="GO" id="GO:0050482">
    <property type="term" value="P:arachidonate secretion"/>
    <property type="evidence" value="ECO:0007669"/>
    <property type="project" value="InterPro"/>
</dbReference>
<keyword evidence="6" id="KW-1015">Disulfide bond</keyword>
<dbReference type="SUPFAM" id="SSF48619">
    <property type="entry name" value="Phospholipase A2, PLA2"/>
    <property type="match status" value="1"/>
</dbReference>
<dbReference type="InterPro" id="IPR001211">
    <property type="entry name" value="PLA2"/>
</dbReference>